<dbReference type="FunFam" id="3.40.50.300:FF:001864">
    <property type="entry name" value="DNA repair protein RAD16"/>
    <property type="match status" value="1"/>
</dbReference>
<dbReference type="GO" id="GO:0005524">
    <property type="term" value="F:ATP binding"/>
    <property type="evidence" value="ECO:0007669"/>
    <property type="project" value="UniProtKB-KW"/>
</dbReference>
<dbReference type="AlphaFoldDB" id="B6K4Q1"/>
<feature type="domain" description="Helicase ATP-binding" evidence="12">
    <location>
        <begin position="335"/>
        <end position="509"/>
    </location>
</feature>
<dbReference type="STRING" id="402676.B6K4Q1"/>
<dbReference type="InterPro" id="IPR017907">
    <property type="entry name" value="Znf_RING_CS"/>
</dbReference>
<dbReference type="InterPro" id="IPR000330">
    <property type="entry name" value="SNF2_N"/>
</dbReference>
<keyword evidence="7" id="KW-0862">Zinc</keyword>
<dbReference type="eggNOG" id="KOG1002">
    <property type="taxonomic scope" value="Eukaryota"/>
</dbReference>
<dbReference type="GO" id="GO:0016887">
    <property type="term" value="F:ATP hydrolysis activity"/>
    <property type="evidence" value="ECO:0007669"/>
    <property type="project" value="UniProtKB-ARBA"/>
</dbReference>
<feature type="region of interest" description="Disordered" evidence="10">
    <location>
        <begin position="171"/>
        <end position="194"/>
    </location>
</feature>
<evidence type="ECO:0000313" key="15">
    <source>
        <dbReference type="Proteomes" id="UP000001744"/>
    </source>
</evidence>
<evidence type="ECO:0000256" key="1">
    <source>
        <dbReference type="ARBA" id="ARBA00007025"/>
    </source>
</evidence>
<dbReference type="CDD" id="cd18793">
    <property type="entry name" value="SF2_C_SNF"/>
    <property type="match status" value="1"/>
</dbReference>
<evidence type="ECO:0000259" key="12">
    <source>
        <dbReference type="PROSITE" id="PS51192"/>
    </source>
</evidence>
<dbReference type="VEuPathDB" id="FungiDB:SJAG_03613"/>
<dbReference type="PANTHER" id="PTHR45626">
    <property type="entry name" value="TRANSCRIPTION TERMINATION FACTOR 2-RELATED"/>
    <property type="match status" value="1"/>
</dbReference>
<dbReference type="Gene3D" id="3.40.50.300">
    <property type="entry name" value="P-loop containing nucleotide triphosphate hydrolases"/>
    <property type="match status" value="1"/>
</dbReference>
<gene>
    <name evidence="14" type="ORF">SJAG_03613</name>
</gene>
<evidence type="ECO:0000256" key="5">
    <source>
        <dbReference type="ARBA" id="ARBA00022801"/>
    </source>
</evidence>
<evidence type="ECO:0000256" key="2">
    <source>
        <dbReference type="ARBA" id="ARBA00022723"/>
    </source>
</evidence>
<keyword evidence="4 9" id="KW-0863">Zinc-finger</keyword>
<evidence type="ECO:0000256" key="3">
    <source>
        <dbReference type="ARBA" id="ARBA00022741"/>
    </source>
</evidence>
<dbReference type="PANTHER" id="PTHR45626:SF12">
    <property type="entry name" value="DNA REPAIR PROTEIN RAD16"/>
    <property type="match status" value="1"/>
</dbReference>
<dbReference type="CDD" id="cd18008">
    <property type="entry name" value="DEXDc_SHPRH-like"/>
    <property type="match status" value="1"/>
</dbReference>
<feature type="compositionally biased region" description="Polar residues" evidence="10">
    <location>
        <begin position="129"/>
        <end position="138"/>
    </location>
</feature>
<dbReference type="InterPro" id="IPR001650">
    <property type="entry name" value="Helicase_C-like"/>
</dbReference>
<dbReference type="OMA" id="LLRYPFC"/>
<dbReference type="InterPro" id="IPR050628">
    <property type="entry name" value="SNF2_RAD54_helicase_TF"/>
</dbReference>
<dbReference type="Gene3D" id="3.30.40.10">
    <property type="entry name" value="Zinc/RING finger domain, C3HC4 (zinc finger)"/>
    <property type="match status" value="1"/>
</dbReference>
<sequence length="930" mass="105017">MGSLESIKTPGLVSSRYNLRSRQRVRQSIEIPVLDIGKDTDFIESSFQDGSSSPIADVIASEDEFERDGSVATTVAEGTVSGSSTVTEALSEYGQLKGTESPFVPTIDENSNALSLVVDIPKLAKQESETAQSVTLRTEQNKQNESETFVPRPKDRNSAITTSVFEQAASTKLAEKVDEEEEEGSVYDAGSDVDSDYTPENLVIVSSDEETPSIIAADEDEDKDLTPVTISAESQALISDDDVPLSSLSTLKKRKRGRRATGSGRAPKKETFEWKGIPGHERTRIRLERQHPELIGLWERLESESVYEVKLAEQPKELKLQLLPFQREGLSWMKHQEESHFHGGILADEMGMGKTIQTISLLLSEPRGKPNLVVAPVVALLQWKSEIEMHADNSLRVYMFYGSSRNVTAEELKEYDVVLTSYNLVESVFRKQHKGFRRKAGLVKEKSLLHSVDFYRIILDEAHSIKSRSCNTAKAVCALQSNRRLCLSGTPLQNRIGELFSLLRFLKADPFAYYLCMKCDCKSLDWARSECIDNCGQCGHSSVSHRCHFNAEMLKPIQRFGNEGPGQIAFSKVHKLLRRIMLRRTKLERADDLGLPPRVVEVRRDLFNEEEEDLYHSLFMESKRRFNTYVSQGVVLNNYANIFQLITRMRQMADHPDLTLASKTKTVDVKTQDNFVCCICDEVAQDAIRSRCNHTFCRFCVSELINSSATEDVQCPSCFLPLSIDLSAPALEEVGGEEASKQKTSILNRIDMDNWRSSTKIEALVEELYRLRKKDRTIKSIVFSQFTSMLDLVHWRLRKAGFNCVKLEGGMTPKARDATIQAFCTDINITVFLVSLKAGGIALNLTEASQVFMLDPWWNGAVQWQAMDRIHRIGQRRPIRITTLCIENSIESKIIELQEKKAQMIHATIDRDEKALNQLTVEDMQFLFTN</sequence>
<dbReference type="InterPro" id="IPR049730">
    <property type="entry name" value="SNF2/RAD54-like_C"/>
</dbReference>
<feature type="region of interest" description="Disordered" evidence="10">
    <location>
        <begin position="127"/>
        <end position="158"/>
    </location>
</feature>
<dbReference type="InterPro" id="IPR001841">
    <property type="entry name" value="Znf_RING"/>
</dbReference>
<keyword evidence="5" id="KW-0378">Hydrolase</keyword>
<dbReference type="SMART" id="SM00487">
    <property type="entry name" value="DEXDc"/>
    <property type="match status" value="1"/>
</dbReference>
<dbReference type="PROSITE" id="PS50089">
    <property type="entry name" value="ZF_RING_2"/>
    <property type="match status" value="1"/>
</dbReference>
<accession>B6K4Q1</accession>
<feature type="domain" description="Helicase C-terminal" evidence="13">
    <location>
        <begin position="763"/>
        <end position="917"/>
    </location>
</feature>
<organism evidence="14 15">
    <name type="scientific">Schizosaccharomyces japonicus (strain yFS275 / FY16936)</name>
    <name type="common">Fission yeast</name>
    <dbReference type="NCBI Taxonomy" id="402676"/>
    <lineage>
        <taxon>Eukaryota</taxon>
        <taxon>Fungi</taxon>
        <taxon>Dikarya</taxon>
        <taxon>Ascomycota</taxon>
        <taxon>Taphrinomycotina</taxon>
        <taxon>Schizosaccharomycetes</taxon>
        <taxon>Schizosaccharomycetales</taxon>
        <taxon>Schizosaccharomycetaceae</taxon>
        <taxon>Schizosaccharomyces</taxon>
    </lineage>
</organism>
<dbReference type="PROSITE" id="PS51194">
    <property type="entry name" value="HELICASE_CTER"/>
    <property type="match status" value="1"/>
</dbReference>
<dbReference type="SMART" id="SM00184">
    <property type="entry name" value="RING"/>
    <property type="match status" value="1"/>
</dbReference>
<reference evidence="14 15" key="1">
    <citation type="journal article" date="2011" name="Science">
        <title>Comparative functional genomics of the fission yeasts.</title>
        <authorList>
            <person name="Rhind N."/>
            <person name="Chen Z."/>
            <person name="Yassour M."/>
            <person name="Thompson D.A."/>
            <person name="Haas B.J."/>
            <person name="Habib N."/>
            <person name="Wapinski I."/>
            <person name="Roy S."/>
            <person name="Lin M.F."/>
            <person name="Heiman D.I."/>
            <person name="Young S.K."/>
            <person name="Furuya K."/>
            <person name="Guo Y."/>
            <person name="Pidoux A."/>
            <person name="Chen H.M."/>
            <person name="Robbertse B."/>
            <person name="Goldberg J.M."/>
            <person name="Aoki K."/>
            <person name="Bayne E.H."/>
            <person name="Berlin A.M."/>
            <person name="Desjardins C.A."/>
            <person name="Dobbs E."/>
            <person name="Dukaj L."/>
            <person name="Fan L."/>
            <person name="FitzGerald M.G."/>
            <person name="French C."/>
            <person name="Gujja S."/>
            <person name="Hansen K."/>
            <person name="Keifenheim D."/>
            <person name="Levin J.Z."/>
            <person name="Mosher R.A."/>
            <person name="Mueller C.A."/>
            <person name="Pfiffner J."/>
            <person name="Priest M."/>
            <person name="Russ C."/>
            <person name="Smialowska A."/>
            <person name="Swoboda P."/>
            <person name="Sykes S.M."/>
            <person name="Vaughn M."/>
            <person name="Vengrova S."/>
            <person name="Yoder R."/>
            <person name="Zeng Q."/>
            <person name="Allshire R."/>
            <person name="Baulcombe D."/>
            <person name="Birren B.W."/>
            <person name="Brown W."/>
            <person name="Ekwall K."/>
            <person name="Kellis M."/>
            <person name="Leatherwood J."/>
            <person name="Levin H."/>
            <person name="Margalit H."/>
            <person name="Martienssen R."/>
            <person name="Nieduszynski C.A."/>
            <person name="Spatafora J.W."/>
            <person name="Friedman N."/>
            <person name="Dalgaard J.Z."/>
            <person name="Baumann P."/>
            <person name="Niki H."/>
            <person name="Regev A."/>
            <person name="Nusbaum C."/>
        </authorList>
    </citation>
    <scope>NUCLEOTIDE SEQUENCE [LARGE SCALE GENOMIC DNA]</scope>
    <source>
        <strain evidence="15">yFS275 / FY16936</strain>
    </source>
</reference>
<dbReference type="SUPFAM" id="SSF52540">
    <property type="entry name" value="P-loop containing nucleoside triphosphate hydrolases"/>
    <property type="match status" value="2"/>
</dbReference>
<dbReference type="Pfam" id="PF00271">
    <property type="entry name" value="Helicase_C"/>
    <property type="match status" value="1"/>
</dbReference>
<dbReference type="GO" id="GO:0008094">
    <property type="term" value="F:ATP-dependent activity, acting on DNA"/>
    <property type="evidence" value="ECO:0000318"/>
    <property type="project" value="GO_Central"/>
</dbReference>
<name>B6K4Q1_SCHJY</name>
<dbReference type="SUPFAM" id="SSF57850">
    <property type="entry name" value="RING/U-box"/>
    <property type="match status" value="1"/>
</dbReference>
<dbReference type="GO" id="GO:0006289">
    <property type="term" value="P:nucleotide-excision repair"/>
    <property type="evidence" value="ECO:0000318"/>
    <property type="project" value="GO_Central"/>
</dbReference>
<dbReference type="RefSeq" id="XP_002174751.1">
    <property type="nucleotide sequence ID" value="XM_002174715.1"/>
</dbReference>
<keyword evidence="3" id="KW-0547">Nucleotide-binding</keyword>
<dbReference type="GO" id="GO:0008270">
    <property type="term" value="F:zinc ion binding"/>
    <property type="evidence" value="ECO:0007669"/>
    <property type="project" value="UniProtKB-KW"/>
</dbReference>
<evidence type="ECO:0000256" key="9">
    <source>
        <dbReference type="PROSITE-ProRule" id="PRU00175"/>
    </source>
</evidence>
<dbReference type="EMBL" id="KE651167">
    <property type="protein sequence ID" value="EEB08458.1"/>
    <property type="molecule type" value="Genomic_DNA"/>
</dbReference>
<keyword evidence="8" id="KW-0067">ATP-binding</keyword>
<dbReference type="Proteomes" id="UP000001744">
    <property type="component" value="Unassembled WGS sequence"/>
</dbReference>
<dbReference type="JaponicusDB" id="SJAG_03613"/>
<dbReference type="InterPro" id="IPR013083">
    <property type="entry name" value="Znf_RING/FYVE/PHD"/>
</dbReference>
<dbReference type="OrthoDB" id="448448at2759"/>
<dbReference type="Pfam" id="PF00176">
    <property type="entry name" value="SNF2-rel_dom"/>
    <property type="match status" value="1"/>
</dbReference>
<dbReference type="InterPro" id="IPR038718">
    <property type="entry name" value="SNF2-like_sf"/>
</dbReference>
<dbReference type="Pfam" id="PF00097">
    <property type="entry name" value="zf-C3HC4"/>
    <property type="match status" value="1"/>
</dbReference>
<keyword evidence="2" id="KW-0479">Metal-binding</keyword>
<comment type="similarity">
    <text evidence="1">Belongs to the SNF2/RAD54 helicase family.</text>
</comment>
<dbReference type="SMART" id="SM00490">
    <property type="entry name" value="HELICc"/>
    <property type="match status" value="1"/>
</dbReference>
<evidence type="ECO:0000256" key="6">
    <source>
        <dbReference type="ARBA" id="ARBA00022806"/>
    </source>
</evidence>
<evidence type="ECO:0000256" key="7">
    <source>
        <dbReference type="ARBA" id="ARBA00022833"/>
    </source>
</evidence>
<dbReference type="PROSITE" id="PS00518">
    <property type="entry name" value="ZF_RING_1"/>
    <property type="match status" value="1"/>
</dbReference>
<proteinExistence type="inferred from homology"/>
<evidence type="ECO:0000313" key="14">
    <source>
        <dbReference type="EMBL" id="EEB08458.1"/>
    </source>
</evidence>
<feature type="domain" description="RING-type" evidence="11">
    <location>
        <begin position="677"/>
        <end position="718"/>
    </location>
</feature>
<evidence type="ECO:0000256" key="8">
    <source>
        <dbReference type="ARBA" id="ARBA00022840"/>
    </source>
</evidence>
<evidence type="ECO:0000256" key="10">
    <source>
        <dbReference type="SAM" id="MobiDB-lite"/>
    </source>
</evidence>
<dbReference type="InterPro" id="IPR014001">
    <property type="entry name" value="Helicase_ATP-bd"/>
</dbReference>
<evidence type="ECO:0000259" key="11">
    <source>
        <dbReference type="PROSITE" id="PS50089"/>
    </source>
</evidence>
<dbReference type="PROSITE" id="PS51192">
    <property type="entry name" value="HELICASE_ATP_BIND_1"/>
    <property type="match status" value="1"/>
</dbReference>
<dbReference type="HOGENOM" id="CLU_000315_2_1_1"/>
<evidence type="ECO:0000256" key="4">
    <source>
        <dbReference type="ARBA" id="ARBA00022771"/>
    </source>
</evidence>
<evidence type="ECO:0000259" key="13">
    <source>
        <dbReference type="PROSITE" id="PS51194"/>
    </source>
</evidence>
<dbReference type="GeneID" id="7051321"/>
<keyword evidence="15" id="KW-1185">Reference proteome</keyword>
<dbReference type="InterPro" id="IPR027417">
    <property type="entry name" value="P-loop_NTPase"/>
</dbReference>
<dbReference type="GO" id="GO:0005634">
    <property type="term" value="C:nucleus"/>
    <property type="evidence" value="ECO:0000318"/>
    <property type="project" value="GO_Central"/>
</dbReference>
<protein>
    <submittedName>
        <fullName evidence="14">DNA repair protein RAD16</fullName>
    </submittedName>
</protein>
<dbReference type="InterPro" id="IPR018957">
    <property type="entry name" value="Znf_C3HC4_RING-type"/>
</dbReference>
<keyword evidence="6" id="KW-0347">Helicase</keyword>
<dbReference type="GO" id="GO:0004386">
    <property type="term" value="F:helicase activity"/>
    <property type="evidence" value="ECO:0007669"/>
    <property type="project" value="UniProtKB-KW"/>
</dbReference>
<dbReference type="Gene3D" id="3.40.50.10810">
    <property type="entry name" value="Tandem AAA-ATPase domain"/>
    <property type="match status" value="1"/>
</dbReference>
<feature type="compositionally biased region" description="Acidic residues" evidence="10">
    <location>
        <begin position="177"/>
        <end position="194"/>
    </location>
</feature>